<organism evidence="4">
    <name type="scientific">Petromyzon marinus</name>
    <name type="common">Sea lamprey</name>
    <dbReference type="NCBI Taxonomy" id="7757"/>
    <lineage>
        <taxon>Eukaryota</taxon>
        <taxon>Metazoa</taxon>
        <taxon>Chordata</taxon>
        <taxon>Craniata</taxon>
        <taxon>Vertebrata</taxon>
        <taxon>Cyclostomata</taxon>
        <taxon>Hyperoartia</taxon>
        <taxon>Petromyzontiformes</taxon>
        <taxon>Petromyzontidae</taxon>
        <taxon>Petromyzon</taxon>
    </lineage>
</organism>
<dbReference type="Ensembl" id="ENSPMAT00000007017.1">
    <property type="protein sequence ID" value="ENSPMAP00000006986.1"/>
    <property type="gene ID" value="ENSPMAG00000006346.1"/>
</dbReference>
<dbReference type="PANTHER" id="PTHR45740">
    <property type="entry name" value="POLY [ADP-RIBOSE] POLYMERASE"/>
    <property type="match status" value="1"/>
</dbReference>
<accession>S4RP50</accession>
<name>S4RP50_PETMA</name>
<proteinExistence type="inferred from homology"/>
<feature type="domain" description="PARP catalytic" evidence="3">
    <location>
        <begin position="1"/>
        <end position="202"/>
    </location>
</feature>
<evidence type="ECO:0000256" key="2">
    <source>
        <dbReference type="RuleBase" id="RU362114"/>
    </source>
</evidence>
<dbReference type="STRING" id="7757.ENSPMAP00000006986"/>
<sequence>EYKEVESLFRKTVNQSFAIISIKRVQNLELWDAFQRKREWMRKKNGGIEIEERKLFHGTSPDMVTAICQQNFDWRLCGTHGTSYGKGSYFARDASYSHCYAVASIKKDDSAASPLVSVPVTTSMPVKTVMFLARVLVGRYTQGDPSYQRPPELKTSVSTYVGSSVSSSLGLYDSCVDTEVNPKIFVVFEKDQVYPEYVIEYT</sequence>
<dbReference type="GO" id="GO:0003950">
    <property type="term" value="F:NAD+ poly-ADP-ribosyltransferase activity"/>
    <property type="evidence" value="ECO:0007669"/>
    <property type="project" value="UniProtKB-UniRule"/>
</dbReference>
<keyword evidence="2" id="KW-0808">Transferase</keyword>
<dbReference type="GeneTree" id="ENSGT00940000154649"/>
<dbReference type="AlphaFoldDB" id="S4RP50"/>
<dbReference type="InterPro" id="IPR051712">
    <property type="entry name" value="ARTD-AVP"/>
</dbReference>
<dbReference type="OMA" id="WESATHE"/>
<dbReference type="Pfam" id="PF00644">
    <property type="entry name" value="PARP"/>
    <property type="match status" value="1"/>
</dbReference>
<evidence type="ECO:0000256" key="1">
    <source>
        <dbReference type="ARBA" id="ARBA00024347"/>
    </source>
</evidence>
<dbReference type="HOGENOM" id="CLU_014825_3_0_1"/>
<comment type="similarity">
    <text evidence="1">Belongs to the ARTD/PARP family.</text>
</comment>
<evidence type="ECO:0000313" key="4">
    <source>
        <dbReference type="Ensembl" id="ENSPMAP00000006986.1"/>
    </source>
</evidence>
<dbReference type="Gene3D" id="3.90.228.10">
    <property type="match status" value="1"/>
</dbReference>
<dbReference type="PANTHER" id="PTHR45740:SF2">
    <property type="entry name" value="POLY [ADP-RIBOSE] POLYMERASE"/>
    <property type="match status" value="1"/>
</dbReference>
<dbReference type="GO" id="GO:0005634">
    <property type="term" value="C:nucleus"/>
    <property type="evidence" value="ECO:0007669"/>
    <property type="project" value="TreeGrafter"/>
</dbReference>
<evidence type="ECO:0000259" key="3">
    <source>
        <dbReference type="PROSITE" id="PS51059"/>
    </source>
</evidence>
<dbReference type="EC" id="2.4.2.-" evidence="2"/>
<dbReference type="InterPro" id="IPR012317">
    <property type="entry name" value="Poly(ADP-ribose)pol_cat_dom"/>
</dbReference>
<dbReference type="PROSITE" id="PS51059">
    <property type="entry name" value="PARP_CATALYTIC"/>
    <property type="match status" value="1"/>
</dbReference>
<keyword evidence="2" id="KW-0520">NAD</keyword>
<dbReference type="CDD" id="cd01439">
    <property type="entry name" value="TCCD_inducible_PARP_like"/>
    <property type="match status" value="1"/>
</dbReference>
<dbReference type="GO" id="GO:1990404">
    <property type="term" value="F:NAD+-protein mono-ADP-ribosyltransferase activity"/>
    <property type="evidence" value="ECO:0007669"/>
    <property type="project" value="TreeGrafter"/>
</dbReference>
<reference evidence="4" key="2">
    <citation type="submission" date="2025-09" db="UniProtKB">
        <authorList>
            <consortium name="Ensembl"/>
        </authorList>
    </citation>
    <scope>IDENTIFICATION</scope>
</reference>
<reference evidence="4" key="1">
    <citation type="submission" date="2025-08" db="UniProtKB">
        <authorList>
            <consortium name="Ensembl"/>
        </authorList>
    </citation>
    <scope>IDENTIFICATION</scope>
</reference>
<dbReference type="SUPFAM" id="SSF56399">
    <property type="entry name" value="ADP-ribosylation"/>
    <property type="match status" value="1"/>
</dbReference>
<protein>
    <recommendedName>
        <fullName evidence="2">Poly [ADP-ribose] polymerase</fullName>
        <shortName evidence="2">PARP</shortName>
        <ecNumber evidence="2">2.4.2.-</ecNumber>
    </recommendedName>
</protein>
<keyword evidence="2" id="KW-0328">Glycosyltransferase</keyword>